<dbReference type="VEuPathDB" id="FungiDB:GGTG_05829"/>
<evidence type="ECO:0000313" key="2">
    <source>
        <dbReference type="EMBL" id="EJT75903.1"/>
    </source>
</evidence>
<dbReference type="Proteomes" id="UP000006039">
    <property type="component" value="Unassembled WGS sequence"/>
</dbReference>
<dbReference type="PANTHER" id="PTHR30336:SF20">
    <property type="entry name" value="DUF218 DOMAIN-CONTAINING PROTEIN"/>
    <property type="match status" value="1"/>
</dbReference>
<reference evidence="4" key="1">
    <citation type="submission" date="2010-07" db="EMBL/GenBank/DDBJ databases">
        <title>The genome sequence of Gaeumannomyces graminis var. tritici strain R3-111a-1.</title>
        <authorList>
            <consortium name="The Broad Institute Genome Sequencing Platform"/>
            <person name="Ma L.-J."/>
            <person name="Dead R."/>
            <person name="Young S."/>
            <person name="Zeng Q."/>
            <person name="Koehrsen M."/>
            <person name="Alvarado L."/>
            <person name="Berlin A."/>
            <person name="Chapman S.B."/>
            <person name="Chen Z."/>
            <person name="Freedman E."/>
            <person name="Gellesch M."/>
            <person name="Goldberg J."/>
            <person name="Griggs A."/>
            <person name="Gujja S."/>
            <person name="Heilman E.R."/>
            <person name="Heiman D."/>
            <person name="Hepburn T."/>
            <person name="Howarth C."/>
            <person name="Jen D."/>
            <person name="Larson L."/>
            <person name="Mehta T."/>
            <person name="Neiman D."/>
            <person name="Pearson M."/>
            <person name="Roberts A."/>
            <person name="Saif S."/>
            <person name="Shea T."/>
            <person name="Shenoy N."/>
            <person name="Sisk P."/>
            <person name="Stolte C."/>
            <person name="Sykes S."/>
            <person name="Walk T."/>
            <person name="White J."/>
            <person name="Yandava C."/>
            <person name="Haas B."/>
            <person name="Nusbaum C."/>
            <person name="Birren B."/>
        </authorList>
    </citation>
    <scope>NUCLEOTIDE SEQUENCE [LARGE SCALE GENOMIC DNA]</scope>
    <source>
        <strain evidence="4">R3-111a-1</strain>
    </source>
</reference>
<proteinExistence type="predicted"/>
<dbReference type="GO" id="GO:0005886">
    <property type="term" value="C:plasma membrane"/>
    <property type="evidence" value="ECO:0007669"/>
    <property type="project" value="TreeGrafter"/>
</dbReference>
<dbReference type="InterPro" id="IPR014729">
    <property type="entry name" value="Rossmann-like_a/b/a_fold"/>
</dbReference>
<dbReference type="Pfam" id="PF02698">
    <property type="entry name" value="DUF218"/>
    <property type="match status" value="1"/>
</dbReference>
<dbReference type="PANTHER" id="PTHR30336">
    <property type="entry name" value="INNER MEMBRANE PROTEIN, PROBABLE PERMEASE"/>
    <property type="match status" value="1"/>
</dbReference>
<sequence length="333" mass="36907">MLPAHQNQARVILRRALPRFAPAYTHPPHPPHTHPVARPAPMIASDDPPAARIARDAELVYNYHRMDMPLRPADAIFCLCSLDLRVAERATQLLLDGLAGPDGPLIFSGGSGKLTEGRFAQPEAEVFAAVARRMGVPESRILVEPRSTNTGENVRFTRELLRRRGLSPRSFVLVQKPYMERRTYATFCKQWHPAAASASQSVAGDGEGEQQQPEFTVTSPQMPFAEYPDADNPRDLVIDIMVGDLVRIRTYPALGFQIPQDIPAEVWEAGQRLIAAGFDGHLPPAAEFAPSELGWLGFGIEVSKRAKRPRLFMLSGPPNYVLCADMFDKKTRV</sequence>
<reference evidence="2" key="3">
    <citation type="submission" date="2010-09" db="EMBL/GenBank/DDBJ databases">
        <title>Annotation of Gaeumannomyces graminis var. tritici R3-111a-1.</title>
        <authorList>
            <consortium name="The Broad Institute Genome Sequencing Platform"/>
            <person name="Ma L.-J."/>
            <person name="Dead R."/>
            <person name="Young S.K."/>
            <person name="Zeng Q."/>
            <person name="Gargeya S."/>
            <person name="Fitzgerald M."/>
            <person name="Haas B."/>
            <person name="Abouelleil A."/>
            <person name="Alvarado L."/>
            <person name="Arachchi H.M."/>
            <person name="Berlin A."/>
            <person name="Brown A."/>
            <person name="Chapman S.B."/>
            <person name="Chen Z."/>
            <person name="Dunbar C."/>
            <person name="Freedman E."/>
            <person name="Gearin G."/>
            <person name="Gellesch M."/>
            <person name="Goldberg J."/>
            <person name="Griggs A."/>
            <person name="Gujja S."/>
            <person name="Heiman D."/>
            <person name="Howarth C."/>
            <person name="Larson L."/>
            <person name="Lui A."/>
            <person name="MacDonald P.J.P."/>
            <person name="Mehta T."/>
            <person name="Montmayeur A."/>
            <person name="Murphy C."/>
            <person name="Neiman D."/>
            <person name="Pearson M."/>
            <person name="Priest M."/>
            <person name="Roberts A."/>
            <person name="Saif S."/>
            <person name="Shea T."/>
            <person name="Shenoy N."/>
            <person name="Sisk P."/>
            <person name="Stolte C."/>
            <person name="Sykes S."/>
            <person name="Yandava C."/>
            <person name="Wortman J."/>
            <person name="Nusbaum C."/>
            <person name="Birren B."/>
        </authorList>
    </citation>
    <scope>NUCLEOTIDE SEQUENCE</scope>
    <source>
        <strain evidence="2">R3-111a-1</strain>
    </source>
</reference>
<dbReference type="HOGENOM" id="CLU_064561_0_0_1"/>
<gene>
    <name evidence="3" type="primary">20346287</name>
    <name evidence="2" type="ORF">GGTG_05829</name>
</gene>
<dbReference type="EnsemblFungi" id="EJT75903">
    <property type="protein sequence ID" value="EJT75903"/>
    <property type="gene ID" value="GGTG_05829"/>
</dbReference>
<dbReference type="OrthoDB" id="17725at2759"/>
<dbReference type="CDD" id="cd06259">
    <property type="entry name" value="YdcF-like"/>
    <property type="match status" value="1"/>
</dbReference>
<dbReference type="eggNOG" id="ENOG502S28H">
    <property type="taxonomic scope" value="Eukaryota"/>
</dbReference>
<evidence type="ECO:0000259" key="1">
    <source>
        <dbReference type="Pfam" id="PF02698"/>
    </source>
</evidence>
<name>J3NX21_GAET3</name>
<reference evidence="2" key="2">
    <citation type="submission" date="2010-07" db="EMBL/GenBank/DDBJ databases">
        <authorList>
            <consortium name="The Broad Institute Genome Sequencing Platform"/>
            <consortium name="Broad Institute Genome Sequencing Center for Infectious Disease"/>
            <person name="Ma L.-J."/>
            <person name="Dead R."/>
            <person name="Young S."/>
            <person name="Zeng Q."/>
            <person name="Koehrsen M."/>
            <person name="Alvarado L."/>
            <person name="Berlin A."/>
            <person name="Chapman S.B."/>
            <person name="Chen Z."/>
            <person name="Freedman E."/>
            <person name="Gellesch M."/>
            <person name="Goldberg J."/>
            <person name="Griggs A."/>
            <person name="Gujja S."/>
            <person name="Heilman E.R."/>
            <person name="Heiman D."/>
            <person name="Hepburn T."/>
            <person name="Howarth C."/>
            <person name="Jen D."/>
            <person name="Larson L."/>
            <person name="Mehta T."/>
            <person name="Neiman D."/>
            <person name="Pearson M."/>
            <person name="Roberts A."/>
            <person name="Saif S."/>
            <person name="Shea T."/>
            <person name="Shenoy N."/>
            <person name="Sisk P."/>
            <person name="Stolte C."/>
            <person name="Sykes S."/>
            <person name="Walk T."/>
            <person name="White J."/>
            <person name="Yandava C."/>
            <person name="Haas B."/>
            <person name="Nusbaum C."/>
            <person name="Birren B."/>
        </authorList>
    </citation>
    <scope>NUCLEOTIDE SEQUENCE</scope>
    <source>
        <strain evidence="2">R3-111a-1</strain>
    </source>
</reference>
<reference evidence="3" key="5">
    <citation type="submission" date="2018-04" db="UniProtKB">
        <authorList>
            <consortium name="EnsemblFungi"/>
        </authorList>
    </citation>
    <scope>IDENTIFICATION</scope>
    <source>
        <strain evidence="3">R3-111a-1</strain>
    </source>
</reference>
<feature type="domain" description="DUF218" evidence="1">
    <location>
        <begin position="85"/>
        <end position="196"/>
    </location>
</feature>
<dbReference type="InterPro" id="IPR003848">
    <property type="entry name" value="DUF218"/>
</dbReference>
<dbReference type="InterPro" id="IPR051599">
    <property type="entry name" value="Cell_Envelope_Assoc"/>
</dbReference>
<evidence type="ECO:0000313" key="3">
    <source>
        <dbReference type="EnsemblFungi" id="EJT75903"/>
    </source>
</evidence>
<dbReference type="GeneID" id="20346287"/>
<dbReference type="EMBL" id="GL385397">
    <property type="protein sequence ID" value="EJT75903.1"/>
    <property type="molecule type" value="Genomic_DNA"/>
</dbReference>
<reference evidence="3" key="4">
    <citation type="journal article" date="2015" name="G3 (Bethesda)">
        <title>Genome sequences of three phytopathogenic species of the Magnaporthaceae family of fungi.</title>
        <authorList>
            <person name="Okagaki L.H."/>
            <person name="Nunes C.C."/>
            <person name="Sailsbery J."/>
            <person name="Clay B."/>
            <person name="Brown D."/>
            <person name="John T."/>
            <person name="Oh Y."/>
            <person name="Young N."/>
            <person name="Fitzgerald M."/>
            <person name="Haas B.J."/>
            <person name="Zeng Q."/>
            <person name="Young S."/>
            <person name="Adiconis X."/>
            <person name="Fan L."/>
            <person name="Levin J.Z."/>
            <person name="Mitchell T.K."/>
            <person name="Okubara P.A."/>
            <person name="Farman M.L."/>
            <person name="Kohn L.M."/>
            <person name="Birren B."/>
            <person name="Ma L.-J."/>
            <person name="Dean R.A."/>
        </authorList>
    </citation>
    <scope>NUCLEOTIDE SEQUENCE</scope>
    <source>
        <strain evidence="3">R3-111a-1</strain>
    </source>
</reference>
<dbReference type="Gene3D" id="3.40.50.620">
    <property type="entry name" value="HUPs"/>
    <property type="match status" value="1"/>
</dbReference>
<dbReference type="STRING" id="644352.J3NX21"/>
<dbReference type="RefSeq" id="XP_009221903.1">
    <property type="nucleotide sequence ID" value="XM_009223639.1"/>
</dbReference>
<organism evidence="2">
    <name type="scientific">Gaeumannomyces tritici (strain R3-111a-1)</name>
    <name type="common">Wheat and barley take-all root rot fungus</name>
    <name type="synonym">Gaeumannomyces graminis var. tritici</name>
    <dbReference type="NCBI Taxonomy" id="644352"/>
    <lineage>
        <taxon>Eukaryota</taxon>
        <taxon>Fungi</taxon>
        <taxon>Dikarya</taxon>
        <taxon>Ascomycota</taxon>
        <taxon>Pezizomycotina</taxon>
        <taxon>Sordariomycetes</taxon>
        <taxon>Sordariomycetidae</taxon>
        <taxon>Magnaporthales</taxon>
        <taxon>Magnaporthaceae</taxon>
        <taxon>Gaeumannomyces</taxon>
    </lineage>
</organism>
<protein>
    <recommendedName>
        <fullName evidence="1">DUF218 domain-containing protein</fullName>
    </recommendedName>
</protein>
<accession>J3NX21</accession>
<dbReference type="AlphaFoldDB" id="J3NX21"/>
<evidence type="ECO:0000313" key="4">
    <source>
        <dbReference type="Proteomes" id="UP000006039"/>
    </source>
</evidence>
<keyword evidence="4" id="KW-1185">Reference proteome</keyword>